<organism evidence="1 2">
    <name type="scientific">Chryseobacterium taichungense</name>
    <dbReference type="NCBI Taxonomy" id="295069"/>
    <lineage>
        <taxon>Bacteria</taxon>
        <taxon>Pseudomonadati</taxon>
        <taxon>Bacteroidota</taxon>
        <taxon>Flavobacteriia</taxon>
        <taxon>Flavobacteriales</taxon>
        <taxon>Weeksellaceae</taxon>
        <taxon>Chryseobacterium group</taxon>
        <taxon>Chryseobacterium</taxon>
    </lineage>
</organism>
<sequence length="49" mass="5852">MLFNLDLPYEKRLSSEGLPMFFRKSTANIRLFIKKAKYLNYQANKLIII</sequence>
<accession>A0A1H7ZEZ1</accession>
<dbReference type="STRING" id="295069.SAMN05421856_104249"/>
<evidence type="ECO:0000313" key="2">
    <source>
        <dbReference type="Proteomes" id="UP000199450"/>
    </source>
</evidence>
<dbReference type="EMBL" id="FOBV01000004">
    <property type="protein sequence ID" value="SEM57142.1"/>
    <property type="molecule type" value="Genomic_DNA"/>
</dbReference>
<evidence type="ECO:0000313" key="1">
    <source>
        <dbReference type="EMBL" id="SEM57142.1"/>
    </source>
</evidence>
<protein>
    <submittedName>
        <fullName evidence="1">Uncharacterized protein</fullName>
    </submittedName>
</protein>
<reference evidence="2" key="1">
    <citation type="submission" date="2016-10" db="EMBL/GenBank/DDBJ databases">
        <authorList>
            <person name="Varghese N."/>
            <person name="Submissions S."/>
        </authorList>
    </citation>
    <scope>NUCLEOTIDE SEQUENCE [LARGE SCALE GENOMIC DNA]</scope>
    <source>
        <strain evidence="2">DSM 17453</strain>
    </source>
</reference>
<keyword evidence="2" id="KW-1185">Reference proteome</keyword>
<proteinExistence type="predicted"/>
<dbReference type="Proteomes" id="UP000199450">
    <property type="component" value="Unassembled WGS sequence"/>
</dbReference>
<gene>
    <name evidence="1" type="ORF">SAMN05421856_104249</name>
</gene>
<dbReference type="AlphaFoldDB" id="A0A1H7ZEZ1"/>
<name>A0A1H7ZEZ1_9FLAO</name>